<dbReference type="RefSeq" id="WP_136781574.1">
    <property type="nucleotide sequence ID" value="NZ_SWCO01000003.1"/>
</dbReference>
<dbReference type="EMBL" id="SWCO01000003">
    <property type="protein sequence ID" value="TKB03859.1"/>
    <property type="molecule type" value="Genomic_DNA"/>
</dbReference>
<name>A0A4U0ZCB0_9ALTE</name>
<accession>A0A4U0ZCB0</accession>
<organism evidence="4 5">
    <name type="scientific">Alteromonas portus</name>
    <dbReference type="NCBI Taxonomy" id="2565549"/>
    <lineage>
        <taxon>Bacteria</taxon>
        <taxon>Pseudomonadati</taxon>
        <taxon>Pseudomonadota</taxon>
        <taxon>Gammaproteobacteria</taxon>
        <taxon>Alteromonadales</taxon>
        <taxon>Alteromonadaceae</taxon>
        <taxon>Alteromonas/Salinimonas group</taxon>
        <taxon>Alteromonas</taxon>
    </lineage>
</organism>
<proteinExistence type="predicted"/>
<dbReference type="InterPro" id="IPR037455">
    <property type="entry name" value="LucA/IucC-like"/>
</dbReference>
<sequence>MLANPSLQKTTAPEFALKETHVSVMCESEKRVVRQLFEALLYEGIVEYCFKGGKFTLNVGKALITAQGQITHFSRVRLNPNSLKIDGVPLTLSHAINVIASLSCSDDKRNKLVDELKHTLLLCRWNQKNLVQMPSRRALSYNRLESALIEGHPYHPCFKSRSGFSVADHEQYGPEAGGTFKLQWLAIKREFLSANFNGETEQSFWKRELGHSTYNYLTDILRQQGGNHQDYGLVPVHPWQYKTIRPLLEQPLANSDVYSLGLAGDEYQASTSLRTLLNTSNVNKASVKLPLNVVNTSSLRTIEPHSVCTAPHISNWLATLINNDEWLQRQNVLSIQKEYAGIALKNPRDDGENSSWATALAPSLSTIFRDASVLNEPNSQTVPFAILASTEQDGKPFVAHLIENHGVEKWLDALINTAVLPVWHLLVNHGIAVEAHAQNMSLILKDGLPKKVVLRDFHESLEYVPDFIANECSVPEFEKINSDYVNAPFNRYYWMDNIGALRELFVDTVFVYNLAELSFLFSKHSYCSEGFFWSKVAGAIRSYNDSGITDYSRIDRLSLFEPRIITESLLKKKLHAGNAHEEFHHTIENPLAKFFKDTCGESHA</sequence>
<evidence type="ECO:0000313" key="4">
    <source>
        <dbReference type="EMBL" id="TKB03859.1"/>
    </source>
</evidence>
<feature type="domain" description="Aerobactin siderophore biosynthesis IucA/IucC-like C-terminal" evidence="3">
    <location>
        <begin position="409"/>
        <end position="576"/>
    </location>
</feature>
<dbReference type="AlphaFoldDB" id="A0A4U0ZCB0"/>
<dbReference type="InterPro" id="IPR022770">
    <property type="entry name" value="IucA/IucC-like_C"/>
</dbReference>
<dbReference type="GO" id="GO:0016881">
    <property type="term" value="F:acid-amino acid ligase activity"/>
    <property type="evidence" value="ECO:0007669"/>
    <property type="project" value="UniProtKB-ARBA"/>
</dbReference>
<dbReference type="OrthoDB" id="495728at2"/>
<dbReference type="GO" id="GO:0019290">
    <property type="term" value="P:siderophore biosynthetic process"/>
    <property type="evidence" value="ECO:0007669"/>
    <property type="project" value="InterPro"/>
</dbReference>
<protein>
    <submittedName>
        <fullName evidence="4">IucA/IucC family protein</fullName>
    </submittedName>
</protein>
<comment type="caution">
    <text evidence="4">The sequence shown here is derived from an EMBL/GenBank/DDBJ whole genome shotgun (WGS) entry which is preliminary data.</text>
</comment>
<keyword evidence="5" id="KW-1185">Reference proteome</keyword>
<dbReference type="Gene3D" id="1.10.510.40">
    <property type="match status" value="1"/>
</dbReference>
<evidence type="ECO:0000259" key="3">
    <source>
        <dbReference type="Pfam" id="PF06276"/>
    </source>
</evidence>
<dbReference type="Proteomes" id="UP000305471">
    <property type="component" value="Unassembled WGS sequence"/>
</dbReference>
<dbReference type="Gene3D" id="6.10.250.3370">
    <property type="match status" value="1"/>
</dbReference>
<dbReference type="Pfam" id="PF04183">
    <property type="entry name" value="IucA_IucC"/>
    <property type="match status" value="1"/>
</dbReference>
<reference evidence="4 5" key="1">
    <citation type="submission" date="2019-04" db="EMBL/GenBank/DDBJ databases">
        <title>Alteromonas portus sp. nov., an alginate lyase-excreting marine bacterium.</title>
        <authorList>
            <person name="Huang H."/>
            <person name="Mo K."/>
            <person name="Bao S."/>
        </authorList>
    </citation>
    <scope>NUCLEOTIDE SEQUENCE [LARGE SCALE GENOMIC DNA]</scope>
    <source>
        <strain evidence="4 5">HB161718</strain>
    </source>
</reference>
<feature type="domain" description="Aerobactin siderophore biosynthesis IucA/IucC N-terminal" evidence="2">
    <location>
        <begin position="141"/>
        <end position="387"/>
    </location>
</feature>
<evidence type="ECO:0000259" key="2">
    <source>
        <dbReference type="Pfam" id="PF04183"/>
    </source>
</evidence>
<evidence type="ECO:0000256" key="1">
    <source>
        <dbReference type="ARBA" id="ARBA00004924"/>
    </source>
</evidence>
<gene>
    <name evidence="4" type="ORF">E5672_07170</name>
</gene>
<dbReference type="PANTHER" id="PTHR34384">
    <property type="entry name" value="L-2,3-DIAMINOPROPANOATE--CITRATE LIGASE"/>
    <property type="match status" value="1"/>
</dbReference>
<dbReference type="InterPro" id="IPR007310">
    <property type="entry name" value="Aerobactin_biosyn_IucA/IucC_N"/>
</dbReference>
<evidence type="ECO:0000313" key="5">
    <source>
        <dbReference type="Proteomes" id="UP000305471"/>
    </source>
</evidence>
<dbReference type="PANTHER" id="PTHR34384:SF6">
    <property type="entry name" value="STAPHYLOFERRIN B SYNTHASE"/>
    <property type="match status" value="1"/>
</dbReference>
<comment type="pathway">
    <text evidence="1">Siderophore biosynthesis.</text>
</comment>
<dbReference type="Pfam" id="PF06276">
    <property type="entry name" value="FhuF"/>
    <property type="match status" value="1"/>
</dbReference>